<dbReference type="OrthoDB" id="9786661at2"/>
<dbReference type="GO" id="GO:0004563">
    <property type="term" value="F:beta-N-acetylhexosaminidase activity"/>
    <property type="evidence" value="ECO:0007669"/>
    <property type="project" value="UniProtKB-EC"/>
</dbReference>
<sequence length="337" mass="37500">MSCLMIDVASLSLDSNDIKRISHPLVGGVILFSRNYENKKQLKLLVKSIRKIKHNILIAVDHEGGRVQRFRDDFTQLPAMALLGSLFDKDPEEATRIAKLCGWLIAKELGGCDIDFSFTPVLDVNYESSSVIGNRAFHKEIQPTIHLANSLTEGLGQAGMQGVGKHFPGHGFIKADTHLELGEDERAFEVIKESDMLVFKALIENGLKGIMPSHVIYSLCDDKPSGLSHFWLQDQLRKNLGFNGAIFSDDMSMQAAVFTEKNVTKRVLKALQAGCDMVLVCNAGEDVDIVLTHLDWPVSKKSQCRIKAMGLNKKKNQQTQYMRLTATEAGKLILKFN</sequence>
<dbReference type="PANTHER" id="PTHR30480">
    <property type="entry name" value="BETA-HEXOSAMINIDASE-RELATED"/>
    <property type="match status" value="1"/>
</dbReference>
<evidence type="ECO:0000313" key="8">
    <source>
        <dbReference type="Proteomes" id="UP000054262"/>
    </source>
</evidence>
<evidence type="ECO:0000256" key="3">
    <source>
        <dbReference type="ARBA" id="ARBA00012663"/>
    </source>
</evidence>
<dbReference type="SUPFAM" id="SSF51445">
    <property type="entry name" value="(Trans)glycosidases"/>
    <property type="match status" value="1"/>
</dbReference>
<dbReference type="Gene3D" id="3.20.20.300">
    <property type="entry name" value="Glycoside hydrolase, family 3, N-terminal domain"/>
    <property type="match status" value="1"/>
</dbReference>
<dbReference type="NCBIfam" id="NF003740">
    <property type="entry name" value="PRK05337.1"/>
    <property type="match status" value="1"/>
</dbReference>
<gene>
    <name evidence="7" type="ORF">MB2181_05575</name>
</gene>
<evidence type="ECO:0000256" key="1">
    <source>
        <dbReference type="ARBA" id="ARBA00001231"/>
    </source>
</evidence>
<dbReference type="GO" id="GO:0005975">
    <property type="term" value="P:carbohydrate metabolic process"/>
    <property type="evidence" value="ECO:0007669"/>
    <property type="project" value="InterPro"/>
</dbReference>
<dbReference type="GO" id="GO:0009254">
    <property type="term" value="P:peptidoglycan turnover"/>
    <property type="evidence" value="ECO:0007669"/>
    <property type="project" value="TreeGrafter"/>
</dbReference>
<dbReference type="InterPro" id="IPR017853">
    <property type="entry name" value="GH"/>
</dbReference>
<protein>
    <recommendedName>
        <fullName evidence="3">beta-N-acetylhexosaminidase</fullName>
        <ecNumber evidence="3">3.2.1.52</ecNumber>
    </recommendedName>
</protein>
<dbReference type="Proteomes" id="UP000054262">
    <property type="component" value="Unassembled WGS sequence"/>
</dbReference>
<comment type="caution">
    <text evidence="7">The sequence shown here is derived from an EMBL/GenBank/DDBJ whole genome shotgun (WGS) entry which is preliminary data.</text>
</comment>
<accession>A0P7L2</accession>
<reference evidence="7 8" key="1">
    <citation type="submission" date="2006-11" db="EMBL/GenBank/DDBJ databases">
        <authorList>
            <person name="Giovannoni S."/>
            <person name="Vergin K."/>
            <person name="Ferriera S."/>
            <person name="Johnson J."/>
            <person name="Kravitz S."/>
            <person name="Beeson K."/>
            <person name="Sutton G."/>
            <person name="Rogers Y.-H."/>
            <person name="Friedman R."/>
            <person name="Frazier M."/>
            <person name="Venter J.C."/>
        </authorList>
    </citation>
    <scope>NUCLEOTIDE SEQUENCE [LARGE SCALE GENOMIC DNA]</scope>
    <source>
        <strain evidence="7 8">HTCC2181</strain>
    </source>
</reference>
<evidence type="ECO:0000256" key="4">
    <source>
        <dbReference type="ARBA" id="ARBA00022801"/>
    </source>
</evidence>
<organism evidence="7 8">
    <name type="scientific">Methylophilales bacterium HTCC2181</name>
    <dbReference type="NCBI Taxonomy" id="383631"/>
    <lineage>
        <taxon>Bacteria</taxon>
        <taxon>Pseudomonadati</taxon>
        <taxon>Pseudomonadota</taxon>
        <taxon>Betaproteobacteria</taxon>
        <taxon>Nitrosomonadales</taxon>
        <taxon>OM43 clade</taxon>
    </lineage>
</organism>
<evidence type="ECO:0000313" key="7">
    <source>
        <dbReference type="EMBL" id="EAV47522.1"/>
    </source>
</evidence>
<dbReference type="AlphaFoldDB" id="A0P7L2"/>
<proteinExistence type="inferred from homology"/>
<dbReference type="InterPro" id="IPR050226">
    <property type="entry name" value="NagZ_Beta-hexosaminidase"/>
</dbReference>
<dbReference type="EMBL" id="AAUX01000001">
    <property type="protein sequence ID" value="EAV47522.1"/>
    <property type="molecule type" value="Genomic_DNA"/>
</dbReference>
<dbReference type="Pfam" id="PF00933">
    <property type="entry name" value="Glyco_hydro_3"/>
    <property type="match status" value="1"/>
</dbReference>
<evidence type="ECO:0000256" key="2">
    <source>
        <dbReference type="ARBA" id="ARBA00005336"/>
    </source>
</evidence>
<feature type="domain" description="Glycoside hydrolase family 3 N-terminal" evidence="6">
    <location>
        <begin position="17"/>
        <end position="284"/>
    </location>
</feature>
<evidence type="ECO:0000259" key="6">
    <source>
        <dbReference type="Pfam" id="PF00933"/>
    </source>
</evidence>
<keyword evidence="8" id="KW-1185">Reference proteome</keyword>
<dbReference type="InterPro" id="IPR036962">
    <property type="entry name" value="Glyco_hydro_3_N_sf"/>
</dbReference>
<comment type="catalytic activity">
    <reaction evidence="1">
        <text>Hydrolysis of terminal non-reducing N-acetyl-D-hexosamine residues in N-acetyl-beta-D-hexosaminides.</text>
        <dbReference type="EC" id="3.2.1.52"/>
    </reaction>
</comment>
<evidence type="ECO:0000256" key="5">
    <source>
        <dbReference type="ARBA" id="ARBA00023295"/>
    </source>
</evidence>
<dbReference type="InterPro" id="IPR001764">
    <property type="entry name" value="Glyco_hydro_3_N"/>
</dbReference>
<keyword evidence="4 7" id="KW-0378">Hydrolase</keyword>
<name>A0P7L2_9PROT</name>
<dbReference type="EC" id="3.2.1.52" evidence="3"/>
<keyword evidence="5 7" id="KW-0326">Glycosidase</keyword>
<dbReference type="PANTHER" id="PTHR30480:SF13">
    <property type="entry name" value="BETA-HEXOSAMINIDASE"/>
    <property type="match status" value="1"/>
</dbReference>
<comment type="similarity">
    <text evidence="2">Belongs to the glycosyl hydrolase 3 family.</text>
</comment>